<protein>
    <recommendedName>
        <fullName evidence="3">J domain-containing protein</fullName>
    </recommendedName>
</protein>
<organism evidence="1 2">
    <name type="scientific">Massilia antarctica</name>
    <dbReference type="NCBI Taxonomy" id="2765360"/>
    <lineage>
        <taxon>Bacteria</taxon>
        <taxon>Pseudomonadati</taxon>
        <taxon>Pseudomonadota</taxon>
        <taxon>Betaproteobacteria</taxon>
        <taxon>Burkholderiales</taxon>
        <taxon>Oxalobacteraceae</taxon>
        <taxon>Telluria group</taxon>
        <taxon>Massilia</taxon>
    </lineage>
</organism>
<evidence type="ECO:0008006" key="3">
    <source>
        <dbReference type="Google" id="ProtNLM"/>
    </source>
</evidence>
<name>A0AA49A8D9_9BURK</name>
<dbReference type="EMBL" id="CP065053">
    <property type="protein sequence ID" value="QPI50418.1"/>
    <property type="molecule type" value="Genomic_DNA"/>
</dbReference>
<dbReference type="RefSeq" id="WP_206089975.1">
    <property type="nucleotide sequence ID" value="NZ_CP065053.1"/>
</dbReference>
<dbReference type="Proteomes" id="UP000662888">
    <property type="component" value="Chromosome"/>
</dbReference>
<evidence type="ECO:0000313" key="2">
    <source>
        <dbReference type="Proteomes" id="UP000662888"/>
    </source>
</evidence>
<sequence length="267" mass="29621">MPHSPPCFSRLGLSEDADARAVRRAYARELKQIDQERDAAGFQRLREAYDMALAWCAQAAEPRMPAQAGSAMHPLPPDLERGDPQHLCDLAIAQFGAALPRLTQAHLAGDDASWRRELQRILDDEAMVNVCARSLFEEVMTHLLAAGWKPGHETLLPVAASLFGWAGDRSRLLRFGEAGVLVDHAVAELALFNAQGHPALARRRRVLARLREPARPGIDQLMQDMPWLDQMLERFPNMVALVVSLDAVDDWRAMAVRAPLQPARGHG</sequence>
<reference evidence="1 2" key="1">
    <citation type="submission" date="2020-11" db="EMBL/GenBank/DDBJ databases">
        <authorList>
            <person name="Sun Q."/>
        </authorList>
    </citation>
    <scope>NUCLEOTIDE SEQUENCE [LARGE SCALE GENOMIC DNA]</scope>
    <source>
        <strain evidence="1 2">P8398</strain>
    </source>
</reference>
<gene>
    <name evidence="1" type="ORF">IV454_01960</name>
</gene>
<keyword evidence="2" id="KW-1185">Reference proteome</keyword>
<evidence type="ECO:0000313" key="1">
    <source>
        <dbReference type="EMBL" id="QPI50418.1"/>
    </source>
</evidence>
<accession>A0AA49A8D9</accession>
<proteinExistence type="predicted"/>